<dbReference type="GO" id="GO:0005829">
    <property type="term" value="C:cytosol"/>
    <property type="evidence" value="ECO:0007669"/>
    <property type="project" value="TreeGrafter"/>
</dbReference>
<dbReference type="Pfam" id="PF00809">
    <property type="entry name" value="Pterin_bind"/>
    <property type="match status" value="1"/>
</dbReference>
<evidence type="ECO:0000313" key="14">
    <source>
        <dbReference type="Proteomes" id="UP000287224"/>
    </source>
</evidence>
<evidence type="ECO:0000256" key="5">
    <source>
        <dbReference type="ARBA" id="ARBA00012458"/>
    </source>
</evidence>
<keyword evidence="9" id="KW-0460">Magnesium</keyword>
<dbReference type="GO" id="GO:0046872">
    <property type="term" value="F:metal ion binding"/>
    <property type="evidence" value="ECO:0007669"/>
    <property type="project" value="UniProtKB-KW"/>
</dbReference>
<dbReference type="InterPro" id="IPR006390">
    <property type="entry name" value="DHP_synth_dom"/>
</dbReference>
<evidence type="ECO:0000256" key="10">
    <source>
        <dbReference type="ARBA" id="ARBA00022909"/>
    </source>
</evidence>
<dbReference type="Proteomes" id="UP000287224">
    <property type="component" value="Unassembled WGS sequence"/>
</dbReference>
<dbReference type="NCBIfam" id="TIGR01496">
    <property type="entry name" value="DHPS"/>
    <property type="match status" value="1"/>
</dbReference>
<dbReference type="FunFam" id="3.20.20.20:FF:000006">
    <property type="entry name" value="Dihydropteroate synthase"/>
    <property type="match status" value="1"/>
</dbReference>
<comment type="cofactor">
    <cofactor evidence="2">
        <name>Mg(2+)</name>
        <dbReference type="ChEBI" id="CHEBI:18420"/>
    </cofactor>
</comment>
<dbReference type="EMBL" id="BIFQ01000001">
    <property type="protein sequence ID" value="GCE03688.1"/>
    <property type="molecule type" value="Genomic_DNA"/>
</dbReference>
<dbReference type="SUPFAM" id="SSF51717">
    <property type="entry name" value="Dihydropteroate synthetase-like"/>
    <property type="match status" value="1"/>
</dbReference>
<proteinExistence type="inferred from homology"/>
<gene>
    <name evidence="13" type="ORF">KDAU_10170</name>
</gene>
<dbReference type="GO" id="GO:0046654">
    <property type="term" value="P:tetrahydrofolate biosynthetic process"/>
    <property type="evidence" value="ECO:0007669"/>
    <property type="project" value="TreeGrafter"/>
</dbReference>
<name>A0A401ZA56_9CHLR</name>
<evidence type="ECO:0000256" key="6">
    <source>
        <dbReference type="ARBA" id="ARBA00016919"/>
    </source>
</evidence>
<sequence>MSLSTGGSFPPTQWADHMIVWGKQTYVMGIINATPDSFSGDGLQTGDDWIERAVARAEHFVVEGARFIDVGGESTRPNAATVTAEQEIERVVPLIRALRACLPADVIISIDTYKAEVAARALDAGASLINDIWGLKHDPAMAEVAHKYSVPVVLMANMRGYHKHDIVSDVTRFLSAAIERALAASIPWEHIIIDPGIGFGVTPEENLTLLRRLGELRLLGRPILLGTSRKSTIGKVLGGLPPEERLEGTAATVALGIAQGVDIVRVHDVREMMRVVKMSDAIIRGTFPHSEA</sequence>
<feature type="domain" description="Pterin-binding" evidence="12">
    <location>
        <begin position="25"/>
        <end position="277"/>
    </location>
</feature>
<evidence type="ECO:0000256" key="9">
    <source>
        <dbReference type="ARBA" id="ARBA00022842"/>
    </source>
</evidence>
<dbReference type="Gene3D" id="3.20.20.20">
    <property type="entry name" value="Dihydropteroate synthase-like"/>
    <property type="match status" value="1"/>
</dbReference>
<evidence type="ECO:0000256" key="7">
    <source>
        <dbReference type="ARBA" id="ARBA00022679"/>
    </source>
</evidence>
<dbReference type="PROSITE" id="PS50972">
    <property type="entry name" value="PTERIN_BINDING"/>
    <property type="match status" value="1"/>
</dbReference>
<dbReference type="GO" id="GO:0004156">
    <property type="term" value="F:dihydropteroate synthase activity"/>
    <property type="evidence" value="ECO:0007669"/>
    <property type="project" value="UniProtKB-EC"/>
</dbReference>
<dbReference type="InterPro" id="IPR045031">
    <property type="entry name" value="DHP_synth-like"/>
</dbReference>
<dbReference type="RefSeq" id="WP_174844778.1">
    <property type="nucleotide sequence ID" value="NZ_BIFQ01000001.1"/>
</dbReference>
<keyword evidence="7" id="KW-0808">Transferase</keyword>
<keyword evidence="10" id="KW-0289">Folate biosynthesis</keyword>
<dbReference type="CDD" id="cd00739">
    <property type="entry name" value="DHPS"/>
    <property type="match status" value="1"/>
</dbReference>
<keyword evidence="8" id="KW-0479">Metal-binding</keyword>
<evidence type="ECO:0000256" key="1">
    <source>
        <dbReference type="ARBA" id="ARBA00000012"/>
    </source>
</evidence>
<evidence type="ECO:0000313" key="13">
    <source>
        <dbReference type="EMBL" id="GCE03688.1"/>
    </source>
</evidence>
<dbReference type="InterPro" id="IPR000489">
    <property type="entry name" value="Pterin-binding_dom"/>
</dbReference>
<organism evidence="13 14">
    <name type="scientific">Dictyobacter aurantiacus</name>
    <dbReference type="NCBI Taxonomy" id="1936993"/>
    <lineage>
        <taxon>Bacteria</taxon>
        <taxon>Bacillati</taxon>
        <taxon>Chloroflexota</taxon>
        <taxon>Ktedonobacteria</taxon>
        <taxon>Ktedonobacterales</taxon>
        <taxon>Dictyobacteraceae</taxon>
        <taxon>Dictyobacter</taxon>
    </lineage>
</organism>
<dbReference type="AlphaFoldDB" id="A0A401ZA56"/>
<keyword evidence="14" id="KW-1185">Reference proteome</keyword>
<evidence type="ECO:0000256" key="2">
    <source>
        <dbReference type="ARBA" id="ARBA00001946"/>
    </source>
</evidence>
<comment type="pathway">
    <text evidence="3">Cofactor biosynthesis; tetrahydrofolate biosynthesis; 7,8-dihydrofolate from 2-amino-4-hydroxy-6-hydroxymethyl-7,8-dihydropteridine diphosphate and 4-aminobenzoate: step 1/2.</text>
</comment>
<evidence type="ECO:0000256" key="11">
    <source>
        <dbReference type="ARBA" id="ARBA00030193"/>
    </source>
</evidence>
<dbReference type="PANTHER" id="PTHR20941">
    <property type="entry name" value="FOLATE SYNTHESIS PROTEINS"/>
    <property type="match status" value="1"/>
</dbReference>
<dbReference type="GO" id="GO:0046656">
    <property type="term" value="P:folic acid biosynthetic process"/>
    <property type="evidence" value="ECO:0007669"/>
    <property type="project" value="UniProtKB-KW"/>
</dbReference>
<comment type="catalytic activity">
    <reaction evidence="1">
        <text>(7,8-dihydropterin-6-yl)methyl diphosphate + 4-aminobenzoate = 7,8-dihydropteroate + diphosphate</text>
        <dbReference type="Rhea" id="RHEA:19949"/>
        <dbReference type="ChEBI" id="CHEBI:17836"/>
        <dbReference type="ChEBI" id="CHEBI:17839"/>
        <dbReference type="ChEBI" id="CHEBI:33019"/>
        <dbReference type="ChEBI" id="CHEBI:72950"/>
        <dbReference type="EC" id="2.5.1.15"/>
    </reaction>
</comment>
<evidence type="ECO:0000256" key="3">
    <source>
        <dbReference type="ARBA" id="ARBA00004763"/>
    </source>
</evidence>
<accession>A0A401ZA56</accession>
<dbReference type="InterPro" id="IPR011005">
    <property type="entry name" value="Dihydropteroate_synth-like_sf"/>
</dbReference>
<reference evidence="14" key="1">
    <citation type="submission" date="2018-12" db="EMBL/GenBank/DDBJ databases">
        <title>Tengunoibacter tsumagoiensis gen. nov., sp. nov., Dictyobacter kobayashii sp. nov., D. alpinus sp. nov., and D. joshuensis sp. nov. and description of Dictyobacteraceae fam. nov. within the order Ktedonobacterales isolated from Tengu-no-mugimeshi.</title>
        <authorList>
            <person name="Wang C.M."/>
            <person name="Zheng Y."/>
            <person name="Sakai Y."/>
            <person name="Toyoda A."/>
            <person name="Minakuchi Y."/>
            <person name="Abe K."/>
            <person name="Yokota A."/>
            <person name="Yabe S."/>
        </authorList>
    </citation>
    <scope>NUCLEOTIDE SEQUENCE [LARGE SCALE GENOMIC DNA]</scope>
    <source>
        <strain evidence="14">S-27</strain>
    </source>
</reference>
<comment type="caution">
    <text evidence="13">The sequence shown here is derived from an EMBL/GenBank/DDBJ whole genome shotgun (WGS) entry which is preliminary data.</text>
</comment>
<comment type="similarity">
    <text evidence="4">Belongs to the DHPS family.</text>
</comment>
<evidence type="ECO:0000256" key="8">
    <source>
        <dbReference type="ARBA" id="ARBA00022723"/>
    </source>
</evidence>
<evidence type="ECO:0000259" key="12">
    <source>
        <dbReference type="PROSITE" id="PS50972"/>
    </source>
</evidence>
<evidence type="ECO:0000256" key="4">
    <source>
        <dbReference type="ARBA" id="ARBA00009503"/>
    </source>
</evidence>
<protein>
    <recommendedName>
        <fullName evidence="6">Dihydropteroate synthase</fullName>
        <ecNumber evidence="5">2.5.1.15</ecNumber>
    </recommendedName>
    <alternativeName>
        <fullName evidence="11">Dihydropteroate pyrophosphorylase</fullName>
    </alternativeName>
</protein>
<dbReference type="PANTHER" id="PTHR20941:SF1">
    <property type="entry name" value="FOLIC ACID SYNTHESIS PROTEIN FOL1"/>
    <property type="match status" value="1"/>
</dbReference>
<dbReference type="EC" id="2.5.1.15" evidence="5"/>